<dbReference type="RefSeq" id="WP_246360175.1">
    <property type="nucleotide sequence ID" value="NZ_CCXJ01000153.1"/>
</dbReference>
<sequence length="100" mass="11405">MEEPELQTHEIGSRTYVVADVDPLDLDGVRTVAVGAGLWLVAFVGLIPFYGRLEETDREWWLWTCLAGFGLGVIGWDYCRRRRNNRIARRAAEADRTPPD</sequence>
<keyword evidence="3" id="KW-1185">Reference proteome</keyword>
<dbReference type="Pfam" id="PF10745">
    <property type="entry name" value="DUF2530"/>
    <property type="match status" value="1"/>
</dbReference>
<gene>
    <name evidence="2" type="ORF">J2S59_001954</name>
</gene>
<comment type="caution">
    <text evidence="2">The sequence shown here is derived from an EMBL/GenBank/DDBJ whole genome shotgun (WGS) entry which is preliminary data.</text>
</comment>
<keyword evidence="1" id="KW-1133">Transmembrane helix</keyword>
<keyword evidence="1" id="KW-0472">Membrane</keyword>
<evidence type="ECO:0000313" key="2">
    <source>
        <dbReference type="EMBL" id="MDP9822145.1"/>
    </source>
</evidence>
<name>A0ABT9NP18_9ACTN</name>
<evidence type="ECO:0008006" key="4">
    <source>
        <dbReference type="Google" id="ProtNLM"/>
    </source>
</evidence>
<proteinExistence type="predicted"/>
<dbReference type="InterPro" id="IPR019681">
    <property type="entry name" value="DUF2530"/>
</dbReference>
<dbReference type="Proteomes" id="UP001240447">
    <property type="component" value="Unassembled WGS sequence"/>
</dbReference>
<evidence type="ECO:0000313" key="3">
    <source>
        <dbReference type="Proteomes" id="UP001240447"/>
    </source>
</evidence>
<keyword evidence="1" id="KW-0812">Transmembrane</keyword>
<reference evidence="2 3" key="1">
    <citation type="submission" date="2023-07" db="EMBL/GenBank/DDBJ databases">
        <title>Sequencing the genomes of 1000 actinobacteria strains.</title>
        <authorList>
            <person name="Klenk H.-P."/>
        </authorList>
    </citation>
    <scope>NUCLEOTIDE SEQUENCE [LARGE SCALE GENOMIC DNA]</scope>
    <source>
        <strain evidence="2 3">GD13</strain>
    </source>
</reference>
<accession>A0ABT9NP18</accession>
<feature type="transmembrane region" description="Helical" evidence="1">
    <location>
        <begin position="61"/>
        <end position="79"/>
    </location>
</feature>
<feature type="transmembrane region" description="Helical" evidence="1">
    <location>
        <begin position="32"/>
        <end position="49"/>
    </location>
</feature>
<organism evidence="2 3">
    <name type="scientific">Nocardioides massiliensis</name>
    <dbReference type="NCBI Taxonomy" id="1325935"/>
    <lineage>
        <taxon>Bacteria</taxon>
        <taxon>Bacillati</taxon>
        <taxon>Actinomycetota</taxon>
        <taxon>Actinomycetes</taxon>
        <taxon>Propionibacteriales</taxon>
        <taxon>Nocardioidaceae</taxon>
        <taxon>Nocardioides</taxon>
    </lineage>
</organism>
<protein>
    <recommendedName>
        <fullName evidence="4">DUF2530 domain-containing protein</fullName>
    </recommendedName>
</protein>
<evidence type="ECO:0000256" key="1">
    <source>
        <dbReference type="SAM" id="Phobius"/>
    </source>
</evidence>
<dbReference type="EMBL" id="JAUSQM010000001">
    <property type="protein sequence ID" value="MDP9822145.1"/>
    <property type="molecule type" value="Genomic_DNA"/>
</dbReference>